<comment type="function">
    <text evidence="8">Palmitoyl thioesterase that catalyzes depalmitoylation of CGAS and KCNMA1. Acts as a regulator of innate immunity by mediating depalmitoylation of CGAS, thereby preventing CGAS homodimerization and cyclic GMP-AMP synthase activity. Does not exhibit phospholipase nor triacylglycerol lipase activity, able to hydrolyze only short chain substrates due to its shallow active site.</text>
</comment>
<dbReference type="Gene3D" id="3.40.50.1820">
    <property type="entry name" value="alpha/beta hydrolase"/>
    <property type="match status" value="1"/>
</dbReference>
<name>A0A2Y9JU81_ENHLU</name>
<dbReference type="EC" id="3.1.2.22" evidence="3"/>
<evidence type="ECO:0000256" key="8">
    <source>
        <dbReference type="ARBA" id="ARBA00057451"/>
    </source>
</evidence>
<feature type="domain" description="Phospholipase/carboxylesterase/thioesterase" evidence="10">
    <location>
        <begin position="13"/>
        <end position="211"/>
    </location>
</feature>
<evidence type="ECO:0000256" key="3">
    <source>
        <dbReference type="ARBA" id="ARBA00012423"/>
    </source>
</evidence>
<dbReference type="GeneID" id="111151084"/>
<accession>A0A2Y9JU81</accession>
<sequence length="223" mass="24702">MASVSGSVRLQRCIVSPAGRHSASLIFLHGSGDSGQGLRKWIQQVLNQELTFQHIKIIYPTAPPRFKISNDCPEHLESINVMCQVLTDLIEDEVKSGIKKSRILVGGFSMGGCMAMHLAYRNHQDVAGVFALSSFLNKTSAVYQALRDGDGVPPELFQCHGAADELVLHSWGEETNSMLRSLGVSTKFHSFPGVYHELSRAELENLKSWILTKLPGEVERQRE</sequence>
<dbReference type="PANTHER" id="PTHR10655">
    <property type="entry name" value="LYSOPHOSPHOLIPASE-RELATED"/>
    <property type="match status" value="1"/>
</dbReference>
<dbReference type="GO" id="GO:0008474">
    <property type="term" value="F:palmitoyl-(protein) hydrolase activity"/>
    <property type="evidence" value="ECO:0007669"/>
    <property type="project" value="UniProtKB-EC"/>
</dbReference>
<keyword evidence="4" id="KW-0963">Cytoplasm</keyword>
<dbReference type="GO" id="GO:0052689">
    <property type="term" value="F:carboxylic ester hydrolase activity"/>
    <property type="evidence" value="ECO:0007669"/>
    <property type="project" value="TreeGrafter"/>
</dbReference>
<organism evidence="11 12">
    <name type="scientific">Enhydra lutris kenyoni</name>
    <name type="common">northern sea otter</name>
    <dbReference type="NCBI Taxonomy" id="391180"/>
    <lineage>
        <taxon>Eukaryota</taxon>
        <taxon>Metazoa</taxon>
        <taxon>Chordata</taxon>
        <taxon>Craniata</taxon>
        <taxon>Vertebrata</taxon>
        <taxon>Euteleostomi</taxon>
        <taxon>Mammalia</taxon>
        <taxon>Eutheria</taxon>
        <taxon>Laurasiatheria</taxon>
        <taxon>Carnivora</taxon>
        <taxon>Caniformia</taxon>
        <taxon>Musteloidea</taxon>
        <taxon>Mustelidae</taxon>
        <taxon>Lutrinae</taxon>
        <taxon>Enhydra</taxon>
    </lineage>
</organism>
<comment type="subcellular location">
    <subcellularLocation>
        <location evidence="1">Cytoplasm</location>
        <location evidence="1">Cytosol</location>
    </subcellularLocation>
</comment>
<evidence type="ECO:0000256" key="2">
    <source>
        <dbReference type="ARBA" id="ARBA00006499"/>
    </source>
</evidence>
<gene>
    <name evidence="12" type="primary">LOC111151084</name>
</gene>
<dbReference type="SUPFAM" id="SSF53474">
    <property type="entry name" value="alpha/beta-Hydrolases"/>
    <property type="match status" value="1"/>
</dbReference>
<evidence type="ECO:0000313" key="12">
    <source>
        <dbReference type="RefSeq" id="XP_022364548.1"/>
    </source>
</evidence>
<dbReference type="FunFam" id="3.40.50.1820:FF:000139">
    <property type="entry name" value="lysophospholipase-like protein 1"/>
    <property type="match status" value="1"/>
</dbReference>
<evidence type="ECO:0000256" key="5">
    <source>
        <dbReference type="ARBA" id="ARBA00022801"/>
    </source>
</evidence>
<keyword evidence="5" id="KW-0378">Hydrolase</keyword>
<dbReference type="InterPro" id="IPR003140">
    <property type="entry name" value="PLipase/COase/thioEstase"/>
</dbReference>
<evidence type="ECO:0000256" key="6">
    <source>
        <dbReference type="ARBA" id="ARBA00022990"/>
    </source>
</evidence>
<keyword evidence="6" id="KW-0007">Acetylation</keyword>
<evidence type="ECO:0000256" key="1">
    <source>
        <dbReference type="ARBA" id="ARBA00004514"/>
    </source>
</evidence>
<dbReference type="AlphaFoldDB" id="A0A2Y9JU81"/>
<evidence type="ECO:0000256" key="9">
    <source>
        <dbReference type="ARBA" id="ARBA00073902"/>
    </source>
</evidence>
<protein>
    <recommendedName>
        <fullName evidence="9">Lysophospholipase-like protein 1</fullName>
        <ecNumber evidence="3">3.1.2.22</ecNumber>
    </recommendedName>
</protein>
<evidence type="ECO:0000313" key="11">
    <source>
        <dbReference type="Proteomes" id="UP000248482"/>
    </source>
</evidence>
<dbReference type="PANTHER" id="PTHR10655:SF17">
    <property type="entry name" value="LYSOPHOSPHOLIPASE-LIKE PROTEIN 1"/>
    <property type="match status" value="1"/>
</dbReference>
<dbReference type="InterPro" id="IPR029058">
    <property type="entry name" value="AB_hydrolase_fold"/>
</dbReference>
<dbReference type="RefSeq" id="XP_022364548.1">
    <property type="nucleotide sequence ID" value="XM_022508840.1"/>
</dbReference>
<evidence type="ECO:0000256" key="7">
    <source>
        <dbReference type="ARBA" id="ARBA00047409"/>
    </source>
</evidence>
<comment type="catalytic activity">
    <reaction evidence="7">
        <text>S-hexadecanoyl-L-cysteinyl-[protein] + H2O = L-cysteinyl-[protein] + hexadecanoate + H(+)</text>
        <dbReference type="Rhea" id="RHEA:19233"/>
        <dbReference type="Rhea" id="RHEA-COMP:10131"/>
        <dbReference type="Rhea" id="RHEA-COMP:11032"/>
        <dbReference type="ChEBI" id="CHEBI:7896"/>
        <dbReference type="ChEBI" id="CHEBI:15377"/>
        <dbReference type="ChEBI" id="CHEBI:15378"/>
        <dbReference type="ChEBI" id="CHEBI:29950"/>
        <dbReference type="ChEBI" id="CHEBI:74151"/>
        <dbReference type="EC" id="3.1.2.22"/>
    </reaction>
    <physiologicalReaction direction="left-to-right" evidence="7">
        <dbReference type="Rhea" id="RHEA:19234"/>
    </physiologicalReaction>
</comment>
<comment type="similarity">
    <text evidence="2">Belongs to the AB hydrolase superfamily. AB hydrolase 2 family.</text>
</comment>
<evidence type="ECO:0000259" key="10">
    <source>
        <dbReference type="Pfam" id="PF02230"/>
    </source>
</evidence>
<evidence type="ECO:0000256" key="4">
    <source>
        <dbReference type="ARBA" id="ARBA00022490"/>
    </source>
</evidence>
<proteinExistence type="inferred from homology"/>
<keyword evidence="11" id="KW-1185">Reference proteome</keyword>
<dbReference type="GO" id="GO:0005829">
    <property type="term" value="C:cytosol"/>
    <property type="evidence" value="ECO:0007669"/>
    <property type="project" value="UniProtKB-SubCell"/>
</dbReference>
<dbReference type="InterPro" id="IPR050565">
    <property type="entry name" value="LYPA1-2/EST-like"/>
</dbReference>
<reference evidence="12" key="1">
    <citation type="submission" date="2025-08" db="UniProtKB">
        <authorList>
            <consortium name="RefSeq"/>
        </authorList>
    </citation>
    <scope>IDENTIFICATION</scope>
    <source>
        <tissue evidence="12">Blood</tissue>
    </source>
</reference>
<dbReference type="Pfam" id="PF02230">
    <property type="entry name" value="Abhydrolase_2"/>
    <property type="match status" value="1"/>
</dbReference>
<dbReference type="Proteomes" id="UP000248482">
    <property type="component" value="Unplaced"/>
</dbReference>